<gene>
    <name evidence="2" type="primary">gb00036</name>
    <name evidence="2" type="ORF">PR202_gb00036</name>
</gene>
<comment type="caution">
    <text evidence="2">The sequence shown here is derived from an EMBL/GenBank/DDBJ whole genome shotgun (WGS) entry which is preliminary data.</text>
</comment>
<accession>A0AAV5DSP5</accession>
<feature type="region of interest" description="Disordered" evidence="1">
    <location>
        <begin position="1"/>
        <end position="20"/>
    </location>
</feature>
<feature type="region of interest" description="Disordered" evidence="1">
    <location>
        <begin position="31"/>
        <end position="59"/>
    </location>
</feature>
<sequence>MKSSYIDEADGTVHDVPHDGARVDVVRPQLQQPRRAQPARLHHRRPRRRVQLSQGHRQRVPGRRLVQGGRAPRRMRDLHQLRHLAQHGLQPVCALLLRSWRRQQGMGVGLLGDE</sequence>
<name>A0AAV5DSP5_ELECO</name>
<dbReference type="EMBL" id="BQKI01000071">
    <property type="protein sequence ID" value="GJN13343.1"/>
    <property type="molecule type" value="Genomic_DNA"/>
</dbReference>
<protein>
    <submittedName>
        <fullName evidence="2">Uncharacterized protein</fullName>
    </submittedName>
</protein>
<proteinExistence type="predicted"/>
<feature type="compositionally biased region" description="Basic residues" evidence="1">
    <location>
        <begin position="40"/>
        <end position="59"/>
    </location>
</feature>
<organism evidence="2 3">
    <name type="scientific">Eleusine coracana subsp. coracana</name>
    <dbReference type="NCBI Taxonomy" id="191504"/>
    <lineage>
        <taxon>Eukaryota</taxon>
        <taxon>Viridiplantae</taxon>
        <taxon>Streptophyta</taxon>
        <taxon>Embryophyta</taxon>
        <taxon>Tracheophyta</taxon>
        <taxon>Spermatophyta</taxon>
        <taxon>Magnoliopsida</taxon>
        <taxon>Liliopsida</taxon>
        <taxon>Poales</taxon>
        <taxon>Poaceae</taxon>
        <taxon>PACMAD clade</taxon>
        <taxon>Chloridoideae</taxon>
        <taxon>Cynodonteae</taxon>
        <taxon>Eleusininae</taxon>
        <taxon>Eleusine</taxon>
    </lineage>
</organism>
<dbReference type="AlphaFoldDB" id="A0AAV5DSP5"/>
<evidence type="ECO:0000313" key="3">
    <source>
        <dbReference type="Proteomes" id="UP001054889"/>
    </source>
</evidence>
<evidence type="ECO:0000313" key="2">
    <source>
        <dbReference type="EMBL" id="GJN13343.1"/>
    </source>
</evidence>
<evidence type="ECO:0000256" key="1">
    <source>
        <dbReference type="SAM" id="MobiDB-lite"/>
    </source>
</evidence>
<keyword evidence="3" id="KW-1185">Reference proteome</keyword>
<reference evidence="2" key="1">
    <citation type="journal article" date="2018" name="DNA Res.">
        <title>Multiple hybrid de novo genome assembly of finger millet, an orphan allotetraploid crop.</title>
        <authorList>
            <person name="Hatakeyama M."/>
            <person name="Aluri S."/>
            <person name="Balachadran M.T."/>
            <person name="Sivarajan S.R."/>
            <person name="Patrignani A."/>
            <person name="Gruter S."/>
            <person name="Poveda L."/>
            <person name="Shimizu-Inatsugi R."/>
            <person name="Baeten J."/>
            <person name="Francoijs K.J."/>
            <person name="Nataraja K.N."/>
            <person name="Reddy Y.A.N."/>
            <person name="Phadnis S."/>
            <person name="Ravikumar R.L."/>
            <person name="Schlapbach R."/>
            <person name="Sreeman S.M."/>
            <person name="Shimizu K.K."/>
        </authorList>
    </citation>
    <scope>NUCLEOTIDE SEQUENCE</scope>
</reference>
<dbReference type="Proteomes" id="UP001054889">
    <property type="component" value="Unassembled WGS sequence"/>
</dbReference>
<feature type="compositionally biased region" description="Basic and acidic residues" evidence="1">
    <location>
        <begin position="11"/>
        <end position="20"/>
    </location>
</feature>
<reference evidence="2" key="2">
    <citation type="submission" date="2021-12" db="EMBL/GenBank/DDBJ databases">
        <title>Resequencing data analysis of finger millet.</title>
        <authorList>
            <person name="Hatakeyama M."/>
            <person name="Aluri S."/>
            <person name="Balachadran M.T."/>
            <person name="Sivarajan S.R."/>
            <person name="Poveda L."/>
            <person name="Shimizu-Inatsugi R."/>
            <person name="Schlapbach R."/>
            <person name="Sreeman S.M."/>
            <person name="Shimizu K.K."/>
        </authorList>
    </citation>
    <scope>NUCLEOTIDE SEQUENCE</scope>
</reference>